<dbReference type="EMBL" id="BARS01003836">
    <property type="protein sequence ID" value="GAF68988.1"/>
    <property type="molecule type" value="Genomic_DNA"/>
</dbReference>
<reference evidence="2" key="1">
    <citation type="journal article" date="2014" name="Front. Microbiol.">
        <title>High frequency of phylogenetically diverse reductive dehalogenase-homologous genes in deep subseafloor sedimentary metagenomes.</title>
        <authorList>
            <person name="Kawai M."/>
            <person name="Futagami T."/>
            <person name="Toyoda A."/>
            <person name="Takaki Y."/>
            <person name="Nishi S."/>
            <person name="Hori S."/>
            <person name="Arai W."/>
            <person name="Tsubouchi T."/>
            <person name="Morono Y."/>
            <person name="Uchiyama I."/>
            <person name="Ito T."/>
            <person name="Fujiyama A."/>
            <person name="Inagaki F."/>
            <person name="Takami H."/>
        </authorList>
    </citation>
    <scope>NUCLEOTIDE SEQUENCE</scope>
    <source>
        <strain evidence="2">Expedition CK06-06</strain>
    </source>
</reference>
<sequence>MIKEMRYGQLAIDQSIEEVVIVKYSGDCYSVFTETNGGDFDIDRFVPCSVPDPDQPPIYPIENVEIINDDGFAISGGPYIIIGPDGQGQMVIEADDGSLKYWTMDIDYRPIEPETHLVTEADIIKQQVERAEKAEAEIEQLKRDEKQLCKNVKTLSEKLNAIHRDSIIG</sequence>
<accession>X0RJN4</accession>
<feature type="coiled-coil region" evidence="1">
    <location>
        <begin position="121"/>
        <end position="158"/>
    </location>
</feature>
<organism evidence="2">
    <name type="scientific">marine sediment metagenome</name>
    <dbReference type="NCBI Taxonomy" id="412755"/>
    <lineage>
        <taxon>unclassified sequences</taxon>
        <taxon>metagenomes</taxon>
        <taxon>ecological metagenomes</taxon>
    </lineage>
</organism>
<comment type="caution">
    <text evidence="2">The sequence shown here is derived from an EMBL/GenBank/DDBJ whole genome shotgun (WGS) entry which is preliminary data.</text>
</comment>
<proteinExistence type="predicted"/>
<evidence type="ECO:0000256" key="1">
    <source>
        <dbReference type="SAM" id="Coils"/>
    </source>
</evidence>
<dbReference type="AlphaFoldDB" id="X0RJN4"/>
<name>X0RJN4_9ZZZZ</name>
<keyword evidence="1" id="KW-0175">Coiled coil</keyword>
<gene>
    <name evidence="2" type="ORF">S01H1_07438</name>
</gene>
<evidence type="ECO:0000313" key="2">
    <source>
        <dbReference type="EMBL" id="GAF68988.1"/>
    </source>
</evidence>
<protein>
    <submittedName>
        <fullName evidence="2">Uncharacterized protein</fullName>
    </submittedName>
</protein>